<evidence type="ECO:0000313" key="2">
    <source>
        <dbReference type="Proteomes" id="UP000070377"/>
    </source>
</evidence>
<dbReference type="AlphaFoldDB" id="A0A139N5W6"/>
<reference evidence="1 2" key="1">
    <citation type="submission" date="2016-01" db="EMBL/GenBank/DDBJ databases">
        <title>Highly variable Streptococcus oralis are common among viridans streptococci isolated from primates.</title>
        <authorList>
            <person name="Denapaite D."/>
            <person name="Rieger M."/>
            <person name="Koendgen S."/>
            <person name="Brueckner R."/>
            <person name="Ochigava I."/>
            <person name="Kappeler P."/>
            <person name="Maetz-Rensing K."/>
            <person name="Leendertz F."/>
            <person name="Hakenbeck R."/>
        </authorList>
    </citation>
    <scope>NUCLEOTIDE SEQUENCE [LARGE SCALE GENOMIC DNA]</scope>
    <source>
        <strain evidence="1 2">DD08</strain>
    </source>
</reference>
<proteinExistence type="predicted"/>
<evidence type="ECO:0000313" key="1">
    <source>
        <dbReference type="EMBL" id="KXT71435.1"/>
    </source>
</evidence>
<name>A0A139N5W6_STRCR</name>
<sequence>MILETQIQMTHLMMDQVQIRPDELLELFAHTELLPYTEGIYKDGPTIFEMIPTQFDEERQDVTVYIPVISETASTSQLTYLPSLSIDGISQRVLFAEGLDERLYEMKNYIREKGWELQDKLYLVLIPVYDDLFVDLIIPVEK</sequence>
<gene>
    <name evidence="1" type="ORF">SCRDD08_00082</name>
</gene>
<accession>A0A139N5W6</accession>
<dbReference type="Proteomes" id="UP000070377">
    <property type="component" value="Unassembled WGS sequence"/>
</dbReference>
<protein>
    <recommendedName>
        <fullName evidence="3">DUF5085 family protein</fullName>
    </recommendedName>
</protein>
<dbReference type="STRING" id="45634.SCRDD08_00082"/>
<dbReference type="EMBL" id="LQRD01000001">
    <property type="protein sequence ID" value="KXT71435.1"/>
    <property type="molecule type" value="Genomic_DNA"/>
</dbReference>
<evidence type="ECO:0008006" key="3">
    <source>
        <dbReference type="Google" id="ProtNLM"/>
    </source>
</evidence>
<comment type="caution">
    <text evidence="1">The sequence shown here is derived from an EMBL/GenBank/DDBJ whole genome shotgun (WGS) entry which is preliminary data.</text>
</comment>
<dbReference type="PATRIC" id="fig|45634.12.peg.81"/>
<dbReference type="RefSeq" id="WP_061421953.1">
    <property type="nucleotide sequence ID" value="NZ_KQ969062.1"/>
</dbReference>
<organism evidence="1 2">
    <name type="scientific">Streptococcus cristatus</name>
    <dbReference type="NCBI Taxonomy" id="45634"/>
    <lineage>
        <taxon>Bacteria</taxon>
        <taxon>Bacillati</taxon>
        <taxon>Bacillota</taxon>
        <taxon>Bacilli</taxon>
        <taxon>Lactobacillales</taxon>
        <taxon>Streptococcaceae</taxon>
        <taxon>Streptococcus</taxon>
    </lineage>
</organism>